<comment type="caution">
    <text evidence="3">The sequence shown here is derived from an EMBL/GenBank/DDBJ whole genome shotgun (WGS) entry which is preliminary data.</text>
</comment>
<proteinExistence type="predicted"/>
<accession>A0AA41U3G9</accession>
<sequence>MSIREPQNRPGTRASGRRLRTLGVIACSLAVLTTGVACGGDSGGKDDAAEQKTSGVPAASPTAEPSGAPSAAGSPSPSATVSASPTSGTRWPCVAITATGKPPRGTLTREDLRNASTDPKPLTGDEVFGVASVPYKYKNSTLTRACVKVIETCEPVAVDKVAAMLKQQGCQRVVSALYVDKANNVQVSVSVMQMPTATAAATIKVDVDSDKISPNFATVAAPADSGATTRTDDTTYLDLTSSLYRYAIYERSYRADSQPMADGDSDKLIAAINAIYHVAGDAIDRRSDGKP</sequence>
<feature type="signal peptide" evidence="2">
    <location>
        <begin position="1"/>
        <end position="39"/>
    </location>
</feature>
<dbReference type="EMBL" id="JAKFHA010000012">
    <property type="protein sequence ID" value="MCF2529697.1"/>
    <property type="molecule type" value="Genomic_DNA"/>
</dbReference>
<evidence type="ECO:0000313" key="3">
    <source>
        <dbReference type="EMBL" id="MCF2529697.1"/>
    </source>
</evidence>
<dbReference type="RefSeq" id="WP_235054101.1">
    <property type="nucleotide sequence ID" value="NZ_JAKFHA010000012.1"/>
</dbReference>
<protein>
    <submittedName>
        <fullName evidence="3">Uncharacterized protein</fullName>
    </submittedName>
</protein>
<reference evidence="3" key="1">
    <citation type="submission" date="2022-01" db="EMBL/GenBank/DDBJ databases">
        <title>Genome-Based Taxonomic Classification of the Phylum Actinobacteria.</title>
        <authorList>
            <person name="Gao Y."/>
        </authorList>
    </citation>
    <scope>NUCLEOTIDE SEQUENCE</scope>
    <source>
        <strain evidence="3">KLBMP 8922</strain>
    </source>
</reference>
<evidence type="ECO:0000256" key="2">
    <source>
        <dbReference type="SAM" id="SignalP"/>
    </source>
</evidence>
<evidence type="ECO:0000256" key="1">
    <source>
        <dbReference type="SAM" id="MobiDB-lite"/>
    </source>
</evidence>
<dbReference type="AlphaFoldDB" id="A0AA41U3G9"/>
<feature type="region of interest" description="Disordered" evidence="1">
    <location>
        <begin position="40"/>
        <end position="120"/>
    </location>
</feature>
<keyword evidence="4" id="KW-1185">Reference proteome</keyword>
<dbReference type="Proteomes" id="UP001165378">
    <property type="component" value="Unassembled WGS sequence"/>
</dbReference>
<evidence type="ECO:0000313" key="4">
    <source>
        <dbReference type="Proteomes" id="UP001165378"/>
    </source>
</evidence>
<feature type="chain" id="PRO_5041408943" evidence="2">
    <location>
        <begin position="40"/>
        <end position="291"/>
    </location>
</feature>
<keyword evidence="2" id="KW-0732">Signal</keyword>
<feature type="compositionally biased region" description="Low complexity" evidence="1">
    <location>
        <begin position="57"/>
        <end position="89"/>
    </location>
</feature>
<organism evidence="3 4">
    <name type="scientific">Yinghuangia soli</name>
    <dbReference type="NCBI Taxonomy" id="2908204"/>
    <lineage>
        <taxon>Bacteria</taxon>
        <taxon>Bacillati</taxon>
        <taxon>Actinomycetota</taxon>
        <taxon>Actinomycetes</taxon>
        <taxon>Kitasatosporales</taxon>
        <taxon>Streptomycetaceae</taxon>
        <taxon>Yinghuangia</taxon>
    </lineage>
</organism>
<name>A0AA41U3G9_9ACTN</name>
<gene>
    <name evidence="3" type="ORF">LZ495_21080</name>
</gene>